<accession>A0AAD8C558</accession>
<dbReference type="PANTHER" id="PTHR12317:SF0">
    <property type="entry name" value="ACYLTRANSFERASE"/>
    <property type="match status" value="1"/>
</dbReference>
<gene>
    <name evidence="15" type="ORF">Bpfe_004046</name>
</gene>
<dbReference type="GO" id="GO:0005789">
    <property type="term" value="C:endoplasmic reticulum membrane"/>
    <property type="evidence" value="ECO:0007669"/>
    <property type="project" value="UniProtKB-SubCell"/>
</dbReference>
<name>A0AAD8C558_BIOPF</name>
<evidence type="ECO:0000256" key="1">
    <source>
        <dbReference type="ARBA" id="ARBA00004477"/>
    </source>
</evidence>
<sequence length="387" mass="44546">MKQKRLDWQQHFKLYLLKPVLPELYKYLRILEGGDSVDTQAWSWETKTMKIFGIEFAPLFIPTARRLQTIGALHFTYAFLFFGFGMLFFFLYLLIFTSYYLIPLCYLAWYFYDRPVSCQGGRRSDWVRRWPLFRWSAAYFPVKLIKTSELHPSKNYILGCHPHGVMSQSHFINFASEGTGFSDLFPAIRSYLSVLSGQFMFPIFREYFLLSGAIEVSKESIEWVLTKEGCGNAVAIMIGGAVEALEAHPGSFKLKLKSRKGFCKLALRHGACLVPVFAFGENDLFEQVANPDGSLVRRFQNFLTHALGFSPALFHGRGIFNYTFGLLPFRRPVSTVVGEPLNVERTENPSQEQIDALHSKYCAALKDLFETHKLKYGCKEIDHLEFE</sequence>
<feature type="transmembrane region" description="Helical" evidence="14">
    <location>
        <begin position="75"/>
        <end position="102"/>
    </location>
</feature>
<comment type="caution">
    <text evidence="14">Lacks conserved residue(s) required for the propagation of feature annotation.</text>
</comment>
<keyword evidence="6 14" id="KW-0808">Transferase</keyword>
<dbReference type="CDD" id="cd07987">
    <property type="entry name" value="LPLAT_MGAT-like"/>
    <property type="match status" value="1"/>
</dbReference>
<evidence type="ECO:0000256" key="6">
    <source>
        <dbReference type="ARBA" id="ARBA00022679"/>
    </source>
</evidence>
<keyword evidence="12 14" id="KW-0472">Membrane</keyword>
<evidence type="ECO:0000313" key="16">
    <source>
        <dbReference type="Proteomes" id="UP001233172"/>
    </source>
</evidence>
<dbReference type="GO" id="GO:0019432">
    <property type="term" value="P:triglyceride biosynthetic process"/>
    <property type="evidence" value="ECO:0007669"/>
    <property type="project" value="TreeGrafter"/>
</dbReference>
<evidence type="ECO:0000256" key="12">
    <source>
        <dbReference type="ARBA" id="ARBA00023136"/>
    </source>
</evidence>
<dbReference type="GO" id="GO:0006071">
    <property type="term" value="P:glycerol metabolic process"/>
    <property type="evidence" value="ECO:0007669"/>
    <property type="project" value="UniProtKB-KW"/>
</dbReference>
<keyword evidence="8" id="KW-0319">Glycerol metabolism</keyword>
<evidence type="ECO:0000256" key="10">
    <source>
        <dbReference type="ARBA" id="ARBA00022989"/>
    </source>
</evidence>
<keyword evidence="13" id="KW-0012">Acyltransferase</keyword>
<evidence type="ECO:0000256" key="9">
    <source>
        <dbReference type="ARBA" id="ARBA00022824"/>
    </source>
</evidence>
<evidence type="ECO:0000256" key="14">
    <source>
        <dbReference type="RuleBase" id="RU367023"/>
    </source>
</evidence>
<proteinExistence type="inferred from homology"/>
<evidence type="ECO:0000256" key="13">
    <source>
        <dbReference type="ARBA" id="ARBA00023315"/>
    </source>
</evidence>
<reference evidence="15" key="2">
    <citation type="submission" date="2023-04" db="EMBL/GenBank/DDBJ databases">
        <authorList>
            <person name="Bu L."/>
            <person name="Lu L."/>
            <person name="Laidemitt M.R."/>
            <person name="Zhang S.M."/>
            <person name="Mutuku M."/>
            <person name="Mkoji G."/>
            <person name="Steinauer M."/>
            <person name="Loker E.S."/>
        </authorList>
    </citation>
    <scope>NUCLEOTIDE SEQUENCE</scope>
    <source>
        <strain evidence="15">KasaAsao</strain>
        <tissue evidence="15">Whole Snail</tissue>
    </source>
</reference>
<comment type="pathway">
    <text evidence="3">Lipid metabolism.</text>
</comment>
<comment type="subcellular location">
    <subcellularLocation>
        <location evidence="1 14">Endoplasmic reticulum membrane</location>
        <topology evidence="1 14">Multi-pass membrane protein</topology>
    </subcellularLocation>
</comment>
<evidence type="ECO:0000256" key="4">
    <source>
        <dbReference type="ARBA" id="ARBA00005420"/>
    </source>
</evidence>
<keyword evidence="9 14" id="KW-0256">Endoplasmic reticulum</keyword>
<evidence type="ECO:0000256" key="7">
    <source>
        <dbReference type="ARBA" id="ARBA00022692"/>
    </source>
</evidence>
<comment type="caution">
    <text evidence="15">The sequence shown here is derived from an EMBL/GenBank/DDBJ whole genome shotgun (WGS) entry which is preliminary data.</text>
</comment>
<evidence type="ECO:0000256" key="2">
    <source>
        <dbReference type="ARBA" id="ARBA00004771"/>
    </source>
</evidence>
<dbReference type="InterPro" id="IPR007130">
    <property type="entry name" value="DAGAT"/>
</dbReference>
<comment type="pathway">
    <text evidence="2">Glycerolipid metabolism; triacylglycerol biosynthesis.</text>
</comment>
<comment type="similarity">
    <text evidence="4 14">Belongs to the diacylglycerol acyltransferase family.</text>
</comment>
<keyword evidence="7 14" id="KW-0812">Transmembrane</keyword>
<dbReference type="Pfam" id="PF03982">
    <property type="entry name" value="DAGAT"/>
    <property type="match status" value="1"/>
</dbReference>
<evidence type="ECO:0000256" key="8">
    <source>
        <dbReference type="ARBA" id="ARBA00022798"/>
    </source>
</evidence>
<keyword evidence="11" id="KW-0443">Lipid metabolism</keyword>
<dbReference type="Proteomes" id="UP001233172">
    <property type="component" value="Unassembled WGS sequence"/>
</dbReference>
<organism evidence="15 16">
    <name type="scientific">Biomphalaria pfeifferi</name>
    <name type="common">Bloodfluke planorb</name>
    <name type="synonym">Freshwater snail</name>
    <dbReference type="NCBI Taxonomy" id="112525"/>
    <lineage>
        <taxon>Eukaryota</taxon>
        <taxon>Metazoa</taxon>
        <taxon>Spiralia</taxon>
        <taxon>Lophotrochozoa</taxon>
        <taxon>Mollusca</taxon>
        <taxon>Gastropoda</taxon>
        <taxon>Heterobranchia</taxon>
        <taxon>Euthyneura</taxon>
        <taxon>Panpulmonata</taxon>
        <taxon>Hygrophila</taxon>
        <taxon>Lymnaeoidea</taxon>
        <taxon>Planorbidae</taxon>
        <taxon>Biomphalaria</taxon>
    </lineage>
</organism>
<evidence type="ECO:0000313" key="15">
    <source>
        <dbReference type="EMBL" id="KAK0066614.1"/>
    </source>
</evidence>
<reference evidence="15" key="1">
    <citation type="journal article" date="2023" name="PLoS Negl. Trop. Dis.">
        <title>A genome sequence for Biomphalaria pfeifferi, the major vector snail for the human-infecting parasite Schistosoma mansoni.</title>
        <authorList>
            <person name="Bu L."/>
            <person name="Lu L."/>
            <person name="Laidemitt M.R."/>
            <person name="Zhang S.M."/>
            <person name="Mutuku M."/>
            <person name="Mkoji G."/>
            <person name="Steinauer M."/>
            <person name="Loker E.S."/>
        </authorList>
    </citation>
    <scope>NUCLEOTIDE SEQUENCE</scope>
    <source>
        <strain evidence="15">KasaAsao</strain>
    </source>
</reference>
<dbReference type="PANTHER" id="PTHR12317">
    <property type="entry name" value="DIACYLGLYCEROL O-ACYLTRANSFERASE"/>
    <property type="match status" value="1"/>
</dbReference>
<evidence type="ECO:0000256" key="5">
    <source>
        <dbReference type="ARBA" id="ARBA00022516"/>
    </source>
</evidence>
<dbReference type="EC" id="2.3.1.-" evidence="14"/>
<keyword evidence="10 14" id="KW-1133">Transmembrane helix</keyword>
<dbReference type="AlphaFoldDB" id="A0AAD8C558"/>
<dbReference type="EMBL" id="JASAOG010000010">
    <property type="protein sequence ID" value="KAK0066614.1"/>
    <property type="molecule type" value="Genomic_DNA"/>
</dbReference>
<keyword evidence="16" id="KW-1185">Reference proteome</keyword>
<keyword evidence="5" id="KW-0444">Lipid biosynthesis</keyword>
<dbReference type="GO" id="GO:0004144">
    <property type="term" value="F:diacylglycerol O-acyltransferase activity"/>
    <property type="evidence" value="ECO:0007669"/>
    <property type="project" value="TreeGrafter"/>
</dbReference>
<protein>
    <recommendedName>
        <fullName evidence="14">Acyltransferase</fullName>
        <ecNumber evidence="14">2.3.1.-</ecNumber>
    </recommendedName>
</protein>
<evidence type="ECO:0000256" key="11">
    <source>
        <dbReference type="ARBA" id="ARBA00023098"/>
    </source>
</evidence>
<evidence type="ECO:0000256" key="3">
    <source>
        <dbReference type="ARBA" id="ARBA00005189"/>
    </source>
</evidence>